<dbReference type="InterPro" id="IPR043876">
    <property type="entry name" value="DUF5856"/>
</dbReference>
<proteinExistence type="predicted"/>
<feature type="compositionally biased region" description="Basic and acidic residues" evidence="1">
    <location>
        <begin position="20"/>
        <end position="31"/>
    </location>
</feature>
<name>A0A6C0DN14_9ZZZZ</name>
<dbReference type="AlphaFoldDB" id="A0A6C0DN14"/>
<organism evidence="2">
    <name type="scientific">viral metagenome</name>
    <dbReference type="NCBI Taxonomy" id="1070528"/>
    <lineage>
        <taxon>unclassified sequences</taxon>
        <taxon>metagenomes</taxon>
        <taxon>organismal metagenomes</taxon>
    </lineage>
</organism>
<dbReference type="EMBL" id="MN739646">
    <property type="protein sequence ID" value="QHT17881.1"/>
    <property type="molecule type" value="Genomic_DNA"/>
</dbReference>
<sequence length="160" mass="18911">MTSKTKRNAGRNQRKTRRVRGGEKGGLMEKEGASNARKSYIVKMFLELLTMVKLYHWKTKSYAQHKATDELYSKLNENIDTFVEILLGKDESRIKMVEKKLRLLDMENLSDFKSRIYEYRNFLVKISTFFHGKKDSDLLNVRDEILGDLNQFLYLLTFNK</sequence>
<feature type="compositionally biased region" description="Basic residues" evidence="1">
    <location>
        <begin position="1"/>
        <end position="19"/>
    </location>
</feature>
<evidence type="ECO:0000256" key="1">
    <source>
        <dbReference type="SAM" id="MobiDB-lite"/>
    </source>
</evidence>
<evidence type="ECO:0000313" key="2">
    <source>
        <dbReference type="EMBL" id="QHT17881.1"/>
    </source>
</evidence>
<reference evidence="2" key="1">
    <citation type="journal article" date="2020" name="Nature">
        <title>Giant virus diversity and host interactions through global metagenomics.</title>
        <authorList>
            <person name="Schulz F."/>
            <person name="Roux S."/>
            <person name="Paez-Espino D."/>
            <person name="Jungbluth S."/>
            <person name="Walsh D.A."/>
            <person name="Denef V.J."/>
            <person name="McMahon K.D."/>
            <person name="Konstantinidis K.T."/>
            <person name="Eloe-Fadrosh E.A."/>
            <person name="Kyrpides N.C."/>
            <person name="Woyke T."/>
        </authorList>
    </citation>
    <scope>NUCLEOTIDE SEQUENCE</scope>
    <source>
        <strain evidence="2">GVMAG-M-3300023174-3</strain>
    </source>
</reference>
<dbReference type="Pfam" id="PF19174">
    <property type="entry name" value="DUF5856"/>
    <property type="match status" value="1"/>
</dbReference>
<feature type="region of interest" description="Disordered" evidence="1">
    <location>
        <begin position="1"/>
        <end position="31"/>
    </location>
</feature>
<protein>
    <submittedName>
        <fullName evidence="2">Uncharacterized protein</fullName>
    </submittedName>
</protein>
<accession>A0A6C0DN14</accession>